<evidence type="ECO:0000256" key="13">
    <source>
        <dbReference type="ARBA" id="ARBA00048441"/>
    </source>
</evidence>
<evidence type="ECO:0000256" key="14">
    <source>
        <dbReference type="SAM" id="MobiDB-lite"/>
    </source>
</evidence>
<feature type="region of interest" description="Disordered" evidence="14">
    <location>
        <begin position="142"/>
        <end position="162"/>
    </location>
</feature>
<dbReference type="EC" id="1.8.4.10" evidence="9"/>
<comment type="pathway">
    <text evidence="8">Sulfur metabolism; hydrogen sulfide biosynthesis; sulfite from sulfate.</text>
</comment>
<dbReference type="GO" id="GO:0019344">
    <property type="term" value="P:cysteine biosynthetic process"/>
    <property type="evidence" value="ECO:0007669"/>
    <property type="project" value="InterPro"/>
</dbReference>
<dbReference type="PANTHER" id="PTHR46482">
    <property type="entry name" value="5'-ADENYLYLSULFATE REDUCTASE 3, CHLOROPLASTIC"/>
    <property type="match status" value="1"/>
</dbReference>
<dbReference type="GO" id="GO:0046872">
    <property type="term" value="F:metal ion binding"/>
    <property type="evidence" value="ECO:0007669"/>
    <property type="project" value="UniProtKB-KW"/>
</dbReference>
<feature type="domain" description="Phosphoadenosine phosphosulphate reductase" evidence="15">
    <location>
        <begin position="32"/>
        <end position="208"/>
    </location>
</feature>
<comment type="cofactor">
    <cofactor evidence="1">
        <name>[4Fe-4S] cluster</name>
        <dbReference type="ChEBI" id="CHEBI:49883"/>
    </cofactor>
</comment>
<evidence type="ECO:0000256" key="12">
    <source>
        <dbReference type="ARBA" id="ARBA00032041"/>
    </source>
</evidence>
<dbReference type="Gene3D" id="3.40.50.620">
    <property type="entry name" value="HUPs"/>
    <property type="match status" value="1"/>
</dbReference>
<keyword evidence="3" id="KW-0479">Metal-binding</keyword>
<dbReference type="GO" id="GO:0004604">
    <property type="term" value="F:phosphoadenylyl-sulfate reductase (thioredoxin) activity"/>
    <property type="evidence" value="ECO:0007669"/>
    <property type="project" value="InterPro"/>
</dbReference>
<dbReference type="GO" id="GO:0043866">
    <property type="term" value="F:adenylyl-sulfate reductase (thioredoxin) activity"/>
    <property type="evidence" value="ECO:0007669"/>
    <property type="project" value="UniProtKB-EC"/>
</dbReference>
<evidence type="ECO:0000256" key="10">
    <source>
        <dbReference type="ARBA" id="ARBA00029514"/>
    </source>
</evidence>
<proteinExistence type="inferred from homology"/>
<dbReference type="PIRSF" id="PIRSF000857">
    <property type="entry name" value="PAPS_reductase"/>
    <property type="match status" value="1"/>
</dbReference>
<evidence type="ECO:0000256" key="9">
    <source>
        <dbReference type="ARBA" id="ARBA00024386"/>
    </source>
</evidence>
<evidence type="ECO:0000256" key="1">
    <source>
        <dbReference type="ARBA" id="ARBA00001966"/>
    </source>
</evidence>
<evidence type="ECO:0000313" key="16">
    <source>
        <dbReference type="EMBL" id="SUZ69626.1"/>
    </source>
</evidence>
<reference evidence="16" key="1">
    <citation type="submission" date="2018-05" db="EMBL/GenBank/DDBJ databases">
        <authorList>
            <person name="Lanie J.A."/>
            <person name="Ng W.-L."/>
            <person name="Kazmierczak K.M."/>
            <person name="Andrzejewski T.M."/>
            <person name="Davidsen T.M."/>
            <person name="Wayne K.J."/>
            <person name="Tettelin H."/>
            <person name="Glass J.I."/>
            <person name="Rusch D."/>
            <person name="Podicherti R."/>
            <person name="Tsui H.-C.T."/>
            <person name="Winkler M.E."/>
        </authorList>
    </citation>
    <scope>NUCLEOTIDE SEQUENCE</scope>
</reference>
<dbReference type="NCBIfam" id="TIGR02055">
    <property type="entry name" value="APS_reductase"/>
    <property type="match status" value="1"/>
</dbReference>
<dbReference type="GO" id="GO:0051536">
    <property type="term" value="F:iron-sulfur cluster binding"/>
    <property type="evidence" value="ECO:0007669"/>
    <property type="project" value="UniProtKB-KW"/>
</dbReference>
<feature type="compositionally biased region" description="Polar residues" evidence="14">
    <location>
        <begin position="144"/>
        <end position="157"/>
    </location>
</feature>
<protein>
    <recommendedName>
        <fullName evidence="10">Adenosine 5'-phosphosulfate reductase</fullName>
        <ecNumber evidence="9">1.8.4.10</ecNumber>
    </recommendedName>
    <alternativeName>
        <fullName evidence="12">5'-adenylylsulfate reductase</fullName>
    </alternativeName>
    <alternativeName>
        <fullName evidence="11">Thioredoxin-dependent 5'-adenylylsulfate reductase</fullName>
    </alternativeName>
</protein>
<comment type="function">
    <text evidence="7">Catalyzes the formation of sulfite from adenosine 5'-phosphosulfate (APS) using thioredoxin as an electron donor.</text>
</comment>
<name>A0A381PRE5_9ZZZZ</name>
<dbReference type="Pfam" id="PF01507">
    <property type="entry name" value="PAPS_reduct"/>
    <property type="match status" value="1"/>
</dbReference>
<dbReference type="EMBL" id="UINC01001067">
    <property type="protein sequence ID" value="SUZ69626.1"/>
    <property type="molecule type" value="Genomic_DNA"/>
</dbReference>
<keyword evidence="5" id="KW-0408">Iron</keyword>
<dbReference type="InterPro" id="IPR002500">
    <property type="entry name" value="PAPS_reduct_dom"/>
</dbReference>
<dbReference type="AlphaFoldDB" id="A0A381PRE5"/>
<dbReference type="SUPFAM" id="SSF52402">
    <property type="entry name" value="Adenine nucleotide alpha hydrolases-like"/>
    <property type="match status" value="1"/>
</dbReference>
<gene>
    <name evidence="16" type="ORF">METZ01_LOCUS22480</name>
</gene>
<accession>A0A381PRE5</accession>
<dbReference type="HAMAP" id="MF_00063">
    <property type="entry name" value="CysH"/>
    <property type="match status" value="1"/>
</dbReference>
<organism evidence="16">
    <name type="scientific">marine metagenome</name>
    <dbReference type="NCBI Taxonomy" id="408172"/>
    <lineage>
        <taxon>unclassified sequences</taxon>
        <taxon>metagenomes</taxon>
        <taxon>ecological metagenomes</taxon>
    </lineage>
</organism>
<evidence type="ECO:0000259" key="15">
    <source>
        <dbReference type="Pfam" id="PF01507"/>
    </source>
</evidence>
<dbReference type="PANTHER" id="PTHR46482:SF9">
    <property type="entry name" value="5'-ADENYLYLSULFATE REDUCTASE 1, CHLOROPLASTIC"/>
    <property type="match status" value="1"/>
</dbReference>
<evidence type="ECO:0000256" key="8">
    <source>
        <dbReference type="ARBA" id="ARBA00024327"/>
    </source>
</evidence>
<comment type="catalytic activity">
    <reaction evidence="13">
        <text>[thioredoxin]-disulfide + sulfite + AMP + 2 H(+) = adenosine 5'-phosphosulfate + [thioredoxin]-dithiol</text>
        <dbReference type="Rhea" id="RHEA:21976"/>
        <dbReference type="Rhea" id="RHEA-COMP:10698"/>
        <dbReference type="Rhea" id="RHEA-COMP:10700"/>
        <dbReference type="ChEBI" id="CHEBI:15378"/>
        <dbReference type="ChEBI" id="CHEBI:17359"/>
        <dbReference type="ChEBI" id="CHEBI:29950"/>
        <dbReference type="ChEBI" id="CHEBI:50058"/>
        <dbReference type="ChEBI" id="CHEBI:58243"/>
        <dbReference type="ChEBI" id="CHEBI:456215"/>
        <dbReference type="EC" id="1.8.4.10"/>
    </reaction>
</comment>
<dbReference type="NCBIfam" id="NF002537">
    <property type="entry name" value="PRK02090.1"/>
    <property type="match status" value="1"/>
</dbReference>
<dbReference type="NCBIfam" id="TIGR00434">
    <property type="entry name" value="cysH"/>
    <property type="match status" value="1"/>
</dbReference>
<dbReference type="InterPro" id="IPR014729">
    <property type="entry name" value="Rossmann-like_a/b/a_fold"/>
</dbReference>
<keyword evidence="6" id="KW-0411">Iron-sulfur</keyword>
<dbReference type="InterPro" id="IPR011798">
    <property type="entry name" value="APS_reductase"/>
</dbReference>
<evidence type="ECO:0000256" key="5">
    <source>
        <dbReference type="ARBA" id="ARBA00023004"/>
    </source>
</evidence>
<keyword evidence="4" id="KW-0560">Oxidoreductase</keyword>
<sequence length="253" mass="29055">MASINKSRNDDLDISPQDVIADAFNRFGDSRISISFSGAEDVVLIEMAYQLVGNKVPAFSIDTGRLHPETYRYIDRVREHYGISIDMLSPEPNALEQLVREKGLFSFYQDGHDECCSIRKIQPLKKKLLHLNAWITGQRRDQSATRTGLQQEQQDGVFSTPDHPITKFNPLASWTSADVWEYIQKNGVPYNPLHDHGFASIGCEPCTRSVSRFQHERHGRWWWEDEENKECGLHVQNVNPRPVRVLDKHTQPA</sequence>
<evidence type="ECO:0000256" key="2">
    <source>
        <dbReference type="ARBA" id="ARBA00022490"/>
    </source>
</evidence>
<evidence type="ECO:0000256" key="3">
    <source>
        <dbReference type="ARBA" id="ARBA00022723"/>
    </source>
</evidence>
<dbReference type="InterPro" id="IPR004511">
    <property type="entry name" value="PAPS/APS_Rdtase"/>
</dbReference>
<evidence type="ECO:0000256" key="7">
    <source>
        <dbReference type="ARBA" id="ARBA00024298"/>
    </source>
</evidence>
<keyword evidence="2" id="KW-0963">Cytoplasm</keyword>
<evidence type="ECO:0000256" key="6">
    <source>
        <dbReference type="ARBA" id="ARBA00023014"/>
    </source>
</evidence>
<dbReference type="CDD" id="cd23945">
    <property type="entry name" value="PAPS_reductase"/>
    <property type="match status" value="1"/>
</dbReference>
<evidence type="ECO:0000256" key="4">
    <source>
        <dbReference type="ARBA" id="ARBA00023002"/>
    </source>
</evidence>
<dbReference type="GO" id="GO:0019379">
    <property type="term" value="P:sulfate assimilation, phosphoadenylyl sulfate reduction by phosphoadenylyl-sulfate reductase (thioredoxin)"/>
    <property type="evidence" value="ECO:0007669"/>
    <property type="project" value="InterPro"/>
</dbReference>
<evidence type="ECO:0000256" key="11">
    <source>
        <dbReference type="ARBA" id="ARBA00030894"/>
    </source>
</evidence>